<gene>
    <name evidence="1" type="ORF">H4281_10360</name>
</gene>
<dbReference type="Proteomes" id="UP000526734">
    <property type="component" value="Unassembled WGS sequence"/>
</dbReference>
<protein>
    <submittedName>
        <fullName evidence="1">Uncharacterized protein</fullName>
    </submittedName>
</protein>
<proteinExistence type="predicted"/>
<comment type="caution">
    <text evidence="1">The sequence shown here is derived from an EMBL/GenBank/DDBJ whole genome shotgun (WGS) entry which is preliminary data.</text>
</comment>
<reference evidence="1 2" key="1">
    <citation type="submission" date="2020-08" db="EMBL/GenBank/DDBJ databases">
        <title>Amycolatopsis sp. nov. DR6-1 isolated from Dendrobium heterocarpum.</title>
        <authorList>
            <person name="Tedsree N."/>
            <person name="Kuncharoen N."/>
            <person name="Likhitwitayawuid K."/>
            <person name="Tanasupawat S."/>
        </authorList>
    </citation>
    <scope>NUCLEOTIDE SEQUENCE [LARGE SCALE GENOMIC DNA]</scope>
    <source>
        <strain evidence="1 2">DR6-1</strain>
    </source>
</reference>
<sequence length="52" mass="5629">MPDKNTAPERAASHDAEVARLTARADLVIEELDAVVTELSTMLKSAYGIKDD</sequence>
<organism evidence="1 2">
    <name type="scientific">Amycolatopsis dendrobii</name>
    <dbReference type="NCBI Taxonomy" id="2760662"/>
    <lineage>
        <taxon>Bacteria</taxon>
        <taxon>Bacillati</taxon>
        <taxon>Actinomycetota</taxon>
        <taxon>Actinomycetes</taxon>
        <taxon>Pseudonocardiales</taxon>
        <taxon>Pseudonocardiaceae</taxon>
        <taxon>Amycolatopsis</taxon>
    </lineage>
</organism>
<dbReference type="EMBL" id="JACGZW010000003">
    <property type="protein sequence ID" value="MBB1153531.1"/>
    <property type="molecule type" value="Genomic_DNA"/>
</dbReference>
<keyword evidence="2" id="KW-1185">Reference proteome</keyword>
<accession>A0A7W3VUN2</accession>
<name>A0A7W3VUN2_9PSEU</name>
<dbReference type="AlphaFoldDB" id="A0A7W3VUN2"/>
<evidence type="ECO:0000313" key="2">
    <source>
        <dbReference type="Proteomes" id="UP000526734"/>
    </source>
</evidence>
<dbReference type="RefSeq" id="WP_182890652.1">
    <property type="nucleotide sequence ID" value="NZ_JACGZW010000003.1"/>
</dbReference>
<evidence type="ECO:0000313" key="1">
    <source>
        <dbReference type="EMBL" id="MBB1153531.1"/>
    </source>
</evidence>